<sequence>MSREQISIIGLYAVSGAFISIIWVALPFLFFDLNISLYLLGVIMGISILVGYLARIPSKFYVDMAGPDNAIVIGIMAMGISTSLVFLAKSFNIVLYSFILIFIFNSLFSVAIKEKTAAKFDGQDSLSKLSNISLVGSFAGFFIFSVFTTKEAPYIYGIISLIMIFSAVASMMILSPFKKTVVRKQLHFDIKDLVRKPLEVVESLSRMKNREFLIVVIVVEILIILSMSSVNVFIPALAIKDGLTLRPVFILFGILGTASFFLKYVGRMFGSGSFFKMFYVLRPGIIMVAMVFFSIAISSYLFVVGFAFMALVTLTERGFNSYQWNKFSLTDADKIRAAMAFFSVPMLIIAPLLGSLLWFASPRLLFGFAILPAIFALMITMFAQGYRSTVDSPKPMNQ</sequence>
<keyword evidence="3" id="KW-1185">Reference proteome</keyword>
<feature type="transmembrane region" description="Helical" evidence="1">
    <location>
        <begin position="212"/>
        <end position="239"/>
    </location>
</feature>
<feature type="transmembrane region" description="Helical" evidence="1">
    <location>
        <begin position="9"/>
        <end position="29"/>
    </location>
</feature>
<dbReference type="InterPro" id="IPR011701">
    <property type="entry name" value="MFS"/>
</dbReference>
<dbReference type="InterPro" id="IPR036259">
    <property type="entry name" value="MFS_trans_sf"/>
</dbReference>
<dbReference type="Gene3D" id="1.20.1250.20">
    <property type="entry name" value="MFS general substrate transporter like domains"/>
    <property type="match status" value="1"/>
</dbReference>
<dbReference type="Proteomes" id="UP001451606">
    <property type="component" value="Chromosome"/>
</dbReference>
<feature type="transmembrane region" description="Helical" evidence="1">
    <location>
        <begin position="335"/>
        <end position="358"/>
    </location>
</feature>
<reference evidence="2 3" key="1">
    <citation type="submission" date="2023-09" db="EMBL/GenBank/DDBJ databases">
        <authorList>
            <person name="Golyshina O.V."/>
            <person name="Lunev E.A."/>
            <person name="Bargiela R."/>
            <person name="Gaines M.C."/>
            <person name="Daum B."/>
            <person name="Bale N.J."/>
            <person name="Koenen M."/>
            <person name="Sinninghe Damst J.S."/>
            <person name="Yakimov M."/>
            <person name="Golyshin P.N."/>
        </authorList>
    </citation>
    <scope>NUCLEOTIDE SEQUENCE [LARGE SCALE GENOMIC DNA]</scope>
    <source>
        <strain evidence="2 3">M1</strain>
    </source>
</reference>
<dbReference type="KEGG" id="omr:OXIME_001511"/>
<dbReference type="EMBL" id="CP133772">
    <property type="protein sequence ID" value="WYY00922.1"/>
    <property type="molecule type" value="Genomic_DNA"/>
</dbReference>
<feature type="transmembrane region" description="Helical" evidence="1">
    <location>
        <begin position="35"/>
        <end position="54"/>
    </location>
</feature>
<feature type="transmembrane region" description="Helical" evidence="1">
    <location>
        <begin position="132"/>
        <end position="148"/>
    </location>
</feature>
<keyword evidence="1" id="KW-1133">Transmembrane helix</keyword>
<evidence type="ECO:0000313" key="3">
    <source>
        <dbReference type="Proteomes" id="UP001451606"/>
    </source>
</evidence>
<evidence type="ECO:0008006" key="4">
    <source>
        <dbReference type="Google" id="ProtNLM"/>
    </source>
</evidence>
<dbReference type="RefSeq" id="WP_393971246.1">
    <property type="nucleotide sequence ID" value="NZ_CP133772.1"/>
</dbReference>
<dbReference type="GO" id="GO:0022857">
    <property type="term" value="F:transmembrane transporter activity"/>
    <property type="evidence" value="ECO:0007669"/>
    <property type="project" value="InterPro"/>
</dbReference>
<keyword evidence="1" id="KW-0472">Membrane</keyword>
<accession>A0AAX4NJ78</accession>
<evidence type="ECO:0000256" key="1">
    <source>
        <dbReference type="SAM" id="Phobius"/>
    </source>
</evidence>
<feature type="transmembrane region" description="Helical" evidence="1">
    <location>
        <begin position="285"/>
        <end position="315"/>
    </location>
</feature>
<feature type="transmembrane region" description="Helical" evidence="1">
    <location>
        <begin position="365"/>
        <end position="386"/>
    </location>
</feature>
<proteinExistence type="predicted"/>
<dbReference type="GeneID" id="95968249"/>
<dbReference type="Pfam" id="PF07690">
    <property type="entry name" value="MFS_1"/>
    <property type="match status" value="1"/>
</dbReference>
<dbReference type="AlphaFoldDB" id="A0AAX4NJ78"/>
<feature type="transmembrane region" description="Helical" evidence="1">
    <location>
        <begin position="66"/>
        <end position="87"/>
    </location>
</feature>
<feature type="transmembrane region" description="Helical" evidence="1">
    <location>
        <begin position="154"/>
        <end position="174"/>
    </location>
</feature>
<dbReference type="SUPFAM" id="SSF103473">
    <property type="entry name" value="MFS general substrate transporter"/>
    <property type="match status" value="1"/>
</dbReference>
<keyword evidence="1" id="KW-0812">Transmembrane</keyword>
<name>A0AAX4NJ78_9ARCH</name>
<feature type="transmembrane region" description="Helical" evidence="1">
    <location>
        <begin position="93"/>
        <end position="112"/>
    </location>
</feature>
<gene>
    <name evidence="2" type="ORF">OXIME_001511</name>
</gene>
<feature type="transmembrane region" description="Helical" evidence="1">
    <location>
        <begin position="245"/>
        <end position="265"/>
    </location>
</feature>
<organism evidence="2 3">
    <name type="scientific">Oxyplasma meridianum</name>
    <dbReference type="NCBI Taxonomy" id="3073602"/>
    <lineage>
        <taxon>Archaea</taxon>
        <taxon>Methanobacteriati</taxon>
        <taxon>Thermoplasmatota</taxon>
        <taxon>Thermoplasmata</taxon>
        <taxon>Thermoplasmatales</taxon>
        <taxon>Thermoplasmataceae</taxon>
        <taxon>Oxyplasma</taxon>
    </lineage>
</organism>
<protein>
    <recommendedName>
        <fullName evidence="4">MFS transporter</fullName>
    </recommendedName>
</protein>
<evidence type="ECO:0000313" key="2">
    <source>
        <dbReference type="EMBL" id="WYY00922.1"/>
    </source>
</evidence>